<dbReference type="AlphaFoldDB" id="U6MSP5"/>
<evidence type="ECO:0000313" key="3">
    <source>
        <dbReference type="EMBL" id="CDJ67232.1"/>
    </source>
</evidence>
<protein>
    <recommendedName>
        <fullName evidence="5">Transmembrane protein</fullName>
    </recommendedName>
</protein>
<evidence type="ECO:0000256" key="2">
    <source>
        <dbReference type="SAM" id="Phobius"/>
    </source>
</evidence>
<dbReference type="EMBL" id="HG724208">
    <property type="protein sequence ID" value="CDJ67232.1"/>
    <property type="molecule type" value="Genomic_DNA"/>
</dbReference>
<dbReference type="RefSeq" id="XP_013435699.1">
    <property type="nucleotide sequence ID" value="XM_013580245.1"/>
</dbReference>
<evidence type="ECO:0008006" key="5">
    <source>
        <dbReference type="Google" id="ProtNLM"/>
    </source>
</evidence>
<keyword evidence="2" id="KW-0812">Transmembrane</keyword>
<reference evidence="3" key="2">
    <citation type="submission" date="2013-10" db="EMBL/GenBank/DDBJ databases">
        <authorList>
            <person name="Aslett M."/>
        </authorList>
    </citation>
    <scope>NUCLEOTIDE SEQUENCE [LARGE SCALE GENOMIC DNA]</scope>
    <source>
        <strain evidence="3">Houghton</strain>
    </source>
</reference>
<keyword evidence="2" id="KW-0472">Membrane</keyword>
<feature type="region of interest" description="Disordered" evidence="1">
    <location>
        <begin position="88"/>
        <end position="124"/>
    </location>
</feature>
<feature type="non-terminal residue" evidence="3">
    <location>
        <position position="297"/>
    </location>
</feature>
<reference evidence="3" key="1">
    <citation type="submission" date="2013-10" db="EMBL/GenBank/DDBJ databases">
        <title>Genomic analysis of the causative agents of coccidiosis in chickens.</title>
        <authorList>
            <person name="Reid A.J."/>
            <person name="Blake D."/>
            <person name="Billington K."/>
            <person name="Browne H."/>
            <person name="Dunn M."/>
            <person name="Hung S."/>
            <person name="Kawahara F."/>
            <person name="Miranda-Saavedra D."/>
            <person name="Mourier T."/>
            <person name="Nagra H."/>
            <person name="Otto T.D."/>
            <person name="Rawlings N."/>
            <person name="Sanchez A."/>
            <person name="Sanders M."/>
            <person name="Subramaniam C."/>
            <person name="Tay Y."/>
            <person name="Dear P."/>
            <person name="Doerig C."/>
            <person name="Gruber A."/>
            <person name="Parkinson J."/>
            <person name="Shirley M."/>
            <person name="Wan K.L."/>
            <person name="Berriman M."/>
            <person name="Tomley F."/>
            <person name="Pain A."/>
        </authorList>
    </citation>
    <scope>NUCLEOTIDE SEQUENCE [LARGE SCALE GENOMIC DNA]</scope>
    <source>
        <strain evidence="3">Houghton</strain>
    </source>
</reference>
<dbReference type="Proteomes" id="UP000030754">
    <property type="component" value="Unassembled WGS sequence"/>
</dbReference>
<sequence length="297" mass="32591">MGTPSRKQLQQCMLPSGIAHHGSESHPRKQRVQRFADESPFIQRKENKPFVSSWTRLLGVAFTSLAAAYFLLLCFRFIESARQWSPSTRSLAARRDESCDSGSVSGDGDEGGSGPTGDSAEGLELESFGEGSPLLHHEAFGLQSTAGGTQEEVVAAGLQGAAGGEEAEAEEAEGDFMDAFYDAVREYVGGVASDSEKSHETCDLHLWESRNMPAEEEHRLIRLFRRMQEAASSCRSLLPVLTRRHRLQLTNHVLKLLALDLGAIYLVKEDKERRRSAVGDSLIKLAKHALYHGHDGA</sequence>
<evidence type="ECO:0000313" key="4">
    <source>
        <dbReference type="Proteomes" id="UP000030754"/>
    </source>
</evidence>
<dbReference type="GeneID" id="25473414"/>
<accession>U6MSP5</accession>
<organism evidence="3 4">
    <name type="scientific">Eimeria necatrix</name>
    <dbReference type="NCBI Taxonomy" id="51315"/>
    <lineage>
        <taxon>Eukaryota</taxon>
        <taxon>Sar</taxon>
        <taxon>Alveolata</taxon>
        <taxon>Apicomplexa</taxon>
        <taxon>Conoidasida</taxon>
        <taxon>Coccidia</taxon>
        <taxon>Eucoccidiorida</taxon>
        <taxon>Eimeriorina</taxon>
        <taxon>Eimeriidae</taxon>
        <taxon>Eimeria</taxon>
    </lineage>
</organism>
<proteinExistence type="predicted"/>
<evidence type="ECO:0000256" key="1">
    <source>
        <dbReference type="SAM" id="MobiDB-lite"/>
    </source>
</evidence>
<keyword evidence="2" id="KW-1133">Transmembrane helix</keyword>
<dbReference type="VEuPathDB" id="ToxoDB:ENH_00032500"/>
<feature type="transmembrane region" description="Helical" evidence="2">
    <location>
        <begin position="57"/>
        <end position="78"/>
    </location>
</feature>
<keyword evidence="4" id="KW-1185">Reference proteome</keyword>
<name>U6MSP5_9EIME</name>
<gene>
    <name evidence="3" type="ORF">ENH_00032500</name>
</gene>